<dbReference type="GO" id="GO:0004066">
    <property type="term" value="F:asparagine synthase (glutamine-hydrolyzing) activity"/>
    <property type="evidence" value="ECO:0007669"/>
    <property type="project" value="UniProtKB-EC"/>
</dbReference>
<dbReference type="Proteomes" id="UP000326702">
    <property type="component" value="Chromosome"/>
</dbReference>
<evidence type="ECO:0000313" key="2">
    <source>
        <dbReference type="EMBL" id="QFU99254.1"/>
    </source>
</evidence>
<proteinExistence type="predicted"/>
<feature type="domain" description="Asparagine synthetase" evidence="1">
    <location>
        <begin position="12"/>
        <end position="274"/>
    </location>
</feature>
<sequence>MPVTLRHPGVLEADETAWQELVIDHLGLRDHLVIEVRGEQELLGEPARRAMGRRGAVWPSALQLRDVAYRQLDDGVVVTGEGGDHVLTAHRITMLRNVLHDRRVPSWHELRLAAATFEPRRRYVRRVGSLASRHWLRGAAQSAYSQAVGELARSPLSWARATLRTFDPRVQSVILHNHEEGIREYGLEPLTPFAHPEFHAALARSGGFWGYEGRTHVFRMLFGDLLPDAILARQTKASFNGARWGELEKEFARSWTGDCFDPEWVDAEALRREWLSDRPGPGSDYLIQLAWAASEGITTPLADGTTFP</sequence>
<dbReference type="InterPro" id="IPR001962">
    <property type="entry name" value="Asn_synthase"/>
</dbReference>
<dbReference type="KEGG" id="lxl:KDY119_02781"/>
<gene>
    <name evidence="2" type="ORF">KDY119_02781</name>
</gene>
<evidence type="ECO:0000313" key="3">
    <source>
        <dbReference type="Proteomes" id="UP000326702"/>
    </source>
</evidence>
<reference evidence="2 3" key="1">
    <citation type="submission" date="2019-10" db="EMBL/GenBank/DDBJ databases">
        <title>Genome sequence of Luteimicrobium xylanilyticum HY-24.</title>
        <authorList>
            <person name="Kim D.Y."/>
            <person name="Park H.-Y."/>
        </authorList>
    </citation>
    <scope>NUCLEOTIDE SEQUENCE [LARGE SCALE GENOMIC DNA]</scope>
    <source>
        <strain evidence="2 3">HY-24</strain>
    </source>
</reference>
<dbReference type="EMBL" id="CP045529">
    <property type="protein sequence ID" value="QFU99254.1"/>
    <property type="molecule type" value="Genomic_DNA"/>
</dbReference>
<keyword evidence="2" id="KW-0436">Ligase</keyword>
<keyword evidence="3" id="KW-1185">Reference proteome</keyword>
<dbReference type="SUPFAM" id="SSF52402">
    <property type="entry name" value="Adenine nucleotide alpha hydrolases-like"/>
    <property type="match status" value="1"/>
</dbReference>
<dbReference type="AlphaFoldDB" id="A0A5P9QCS9"/>
<evidence type="ECO:0000259" key="1">
    <source>
        <dbReference type="Pfam" id="PF00733"/>
    </source>
</evidence>
<name>A0A5P9QCS9_9MICO</name>
<dbReference type="EC" id="6.3.5.4" evidence="2"/>
<organism evidence="2 3">
    <name type="scientific">Luteimicrobium xylanilyticum</name>
    <dbReference type="NCBI Taxonomy" id="1133546"/>
    <lineage>
        <taxon>Bacteria</taxon>
        <taxon>Bacillati</taxon>
        <taxon>Actinomycetota</taxon>
        <taxon>Actinomycetes</taxon>
        <taxon>Micrococcales</taxon>
        <taxon>Luteimicrobium</taxon>
    </lineage>
</organism>
<protein>
    <submittedName>
        <fullName evidence="2">Asparagine synthase (Glutamine-hydrolyzing)</fullName>
        <ecNumber evidence="2">6.3.5.4</ecNumber>
    </submittedName>
</protein>
<dbReference type="GO" id="GO:0006529">
    <property type="term" value="P:asparagine biosynthetic process"/>
    <property type="evidence" value="ECO:0007669"/>
    <property type="project" value="InterPro"/>
</dbReference>
<dbReference type="Pfam" id="PF00733">
    <property type="entry name" value="Asn_synthase"/>
    <property type="match status" value="1"/>
</dbReference>
<accession>A0A5P9QCS9</accession>